<protein>
    <submittedName>
        <fullName evidence="4">Uncharacterized protein</fullName>
    </submittedName>
</protein>
<evidence type="ECO:0000256" key="3">
    <source>
        <dbReference type="SAM" id="MobiDB-lite"/>
    </source>
</evidence>
<dbReference type="PANTHER" id="PTHR12610:SF12">
    <property type="entry name" value="SEQUENCE-SPECIFIC SINGLE-STRANDED DNA-BINDING PROTEIN, ISOFORM D"/>
    <property type="match status" value="1"/>
</dbReference>
<dbReference type="EnsemblMetazoa" id="PPA21049.1">
    <property type="protein sequence ID" value="PPA21049.1"/>
    <property type="gene ID" value="WBGene00110603"/>
</dbReference>
<feature type="compositionally biased region" description="Gly residues" evidence="3">
    <location>
        <begin position="330"/>
        <end position="355"/>
    </location>
</feature>
<feature type="region of interest" description="Disordered" evidence="3">
    <location>
        <begin position="151"/>
        <end position="172"/>
    </location>
</feature>
<dbReference type="Proteomes" id="UP000005239">
    <property type="component" value="Unassembled WGS sequence"/>
</dbReference>
<comment type="subcellular location">
    <subcellularLocation>
        <location evidence="1">Nucleus</location>
    </subcellularLocation>
</comment>
<dbReference type="GO" id="GO:0005634">
    <property type="term" value="C:nucleus"/>
    <property type="evidence" value="ECO:0000318"/>
    <property type="project" value="GO_Central"/>
</dbReference>
<sequence length="411" mass="41752">MGLITCIHEYLLANGAPKAAETLKIEMGPSFPNAKWVTSGNDSTGFLQSWWSLFFDLYCAAPERRTDPELMPNPSQEAKYFHDYNMAQSNFPMMNGMPPQFAGPGGMMGPEGMMPGFPGRGFPGGPRGGGPPVGHPMAPSPFMGYDPRMGGGRPPGMGGAGPGGRPPQQMTPGSFPVAAMRPPPPHMQGQQMPPQGMYRGPFMDSQAPPGSFPTPHGMGMNGGGGVMGMGSPGMQPMQHPGGGPPGYMMMPTSSAPMPPFGAMAPGVSSEGMTGPPSHPSQSAHTPLGNGPASAGIPGTSAGAPLSAGNAGMGGGMMNGEMKNSPHTPRGNGGTPGAHGGPGSGAPGSVHSGGAGSVPPPGGDGITPKQEPMDTNHMEGDAADKSEVEKIKASLISDFNTKDEISSDQYGY</sequence>
<dbReference type="PROSITE" id="PS50896">
    <property type="entry name" value="LISH"/>
    <property type="match status" value="1"/>
</dbReference>
<feature type="region of interest" description="Disordered" evidence="3">
    <location>
        <begin position="258"/>
        <end position="388"/>
    </location>
</feature>
<dbReference type="AlphaFoldDB" id="A0A2A6B655"/>
<proteinExistence type="predicted"/>
<feature type="compositionally biased region" description="Basic and acidic residues" evidence="3">
    <location>
        <begin position="370"/>
        <end position="388"/>
    </location>
</feature>
<dbReference type="InterPro" id="IPR006594">
    <property type="entry name" value="LisH"/>
</dbReference>
<evidence type="ECO:0000313" key="5">
    <source>
        <dbReference type="Proteomes" id="UP000005239"/>
    </source>
</evidence>
<organism evidence="4 5">
    <name type="scientific">Pristionchus pacificus</name>
    <name type="common">Parasitic nematode worm</name>
    <dbReference type="NCBI Taxonomy" id="54126"/>
    <lineage>
        <taxon>Eukaryota</taxon>
        <taxon>Metazoa</taxon>
        <taxon>Ecdysozoa</taxon>
        <taxon>Nematoda</taxon>
        <taxon>Chromadorea</taxon>
        <taxon>Rhabditida</taxon>
        <taxon>Rhabditina</taxon>
        <taxon>Diplogasteromorpha</taxon>
        <taxon>Diplogasteroidea</taxon>
        <taxon>Neodiplogasteridae</taxon>
        <taxon>Pristionchus</taxon>
    </lineage>
</organism>
<dbReference type="OrthoDB" id="5600002at2759"/>
<dbReference type="GO" id="GO:0045944">
    <property type="term" value="P:positive regulation of transcription by RNA polymerase II"/>
    <property type="evidence" value="ECO:0000318"/>
    <property type="project" value="GO_Central"/>
</dbReference>
<reference evidence="5" key="1">
    <citation type="journal article" date="2008" name="Nat. Genet.">
        <title>The Pristionchus pacificus genome provides a unique perspective on nematode lifestyle and parasitism.</title>
        <authorList>
            <person name="Dieterich C."/>
            <person name="Clifton S.W."/>
            <person name="Schuster L.N."/>
            <person name="Chinwalla A."/>
            <person name="Delehaunty K."/>
            <person name="Dinkelacker I."/>
            <person name="Fulton L."/>
            <person name="Fulton R."/>
            <person name="Godfrey J."/>
            <person name="Minx P."/>
            <person name="Mitreva M."/>
            <person name="Roeseler W."/>
            <person name="Tian H."/>
            <person name="Witte H."/>
            <person name="Yang S.P."/>
            <person name="Wilson R.K."/>
            <person name="Sommer R.J."/>
        </authorList>
    </citation>
    <scope>NUCLEOTIDE SEQUENCE [LARGE SCALE GENOMIC DNA]</scope>
    <source>
        <strain evidence="5">PS312</strain>
    </source>
</reference>
<dbReference type="PANTHER" id="PTHR12610">
    <property type="entry name" value="SINGLE STRANDED DNA BINDING PROTEIN"/>
    <property type="match status" value="1"/>
</dbReference>
<accession>A0A8R1UF95</accession>
<name>A0A2A6B655_PRIPA</name>
<evidence type="ECO:0000256" key="1">
    <source>
        <dbReference type="ARBA" id="ARBA00004123"/>
    </source>
</evidence>
<accession>A0A2A6B655</accession>
<evidence type="ECO:0000313" key="4">
    <source>
        <dbReference type="EnsemblMetazoa" id="PPA21049.1"/>
    </source>
</evidence>
<feature type="compositionally biased region" description="Gly residues" evidence="3">
    <location>
        <begin position="151"/>
        <end position="163"/>
    </location>
</feature>
<keyword evidence="5" id="KW-1185">Reference proteome</keyword>
<keyword evidence="2" id="KW-0539">Nucleus</keyword>
<evidence type="ECO:0000256" key="2">
    <source>
        <dbReference type="ARBA" id="ARBA00023242"/>
    </source>
</evidence>
<gene>
    <name evidence="4" type="primary">WBGene00110603</name>
</gene>
<reference evidence="4" key="2">
    <citation type="submission" date="2022-06" db="UniProtKB">
        <authorList>
            <consortium name="EnsemblMetazoa"/>
        </authorList>
    </citation>
    <scope>IDENTIFICATION</scope>
    <source>
        <strain evidence="4">PS312</strain>
    </source>
</reference>